<evidence type="ECO:0000313" key="3">
    <source>
        <dbReference type="Proteomes" id="UP000194218"/>
    </source>
</evidence>
<dbReference type="PANTHER" id="PTHR37017:SF11">
    <property type="entry name" value="ESTERASE_LIPASE_THIOESTERASE DOMAIN-CONTAINING PROTEIN"/>
    <property type="match status" value="1"/>
</dbReference>
<evidence type="ECO:0000259" key="1">
    <source>
        <dbReference type="Pfam" id="PF12697"/>
    </source>
</evidence>
<dbReference type="Gene3D" id="3.40.50.1820">
    <property type="entry name" value="alpha/beta hydrolase"/>
    <property type="match status" value="1"/>
</dbReference>
<dbReference type="PANTHER" id="PTHR37017">
    <property type="entry name" value="AB HYDROLASE-1 DOMAIN-CONTAINING PROTEIN-RELATED"/>
    <property type="match status" value="1"/>
</dbReference>
<dbReference type="Pfam" id="PF12697">
    <property type="entry name" value="Abhydrolase_6"/>
    <property type="match status" value="1"/>
</dbReference>
<dbReference type="InterPro" id="IPR052897">
    <property type="entry name" value="Sec-Metab_Biosynth_Hydrolase"/>
</dbReference>
<dbReference type="Proteomes" id="UP000194218">
    <property type="component" value="Chromosome"/>
</dbReference>
<protein>
    <recommendedName>
        <fullName evidence="1">AB hydrolase-1 domain-containing protein</fullName>
    </recommendedName>
</protein>
<dbReference type="KEGG" id="smao:CAG99_13790"/>
<reference evidence="2 3" key="1">
    <citation type="submission" date="2017-05" db="EMBL/GenBank/DDBJ databases">
        <title>Complete genome sequence of Streptomyces sp. SCSIO 03032 revealed the diverse biosynthetic pathways for its bioactive secondary metabolites.</title>
        <authorList>
            <person name="Ma L."/>
            <person name="Zhu Y."/>
            <person name="Zhang W."/>
            <person name="Zhang G."/>
            <person name="Tian X."/>
            <person name="Zhang S."/>
            <person name="Zhang C."/>
        </authorList>
    </citation>
    <scope>NUCLEOTIDE SEQUENCE [LARGE SCALE GENOMIC DNA]</scope>
    <source>
        <strain evidence="2 3">SCSIO 03032</strain>
    </source>
</reference>
<keyword evidence="3" id="KW-1185">Reference proteome</keyword>
<dbReference type="AlphaFoldDB" id="A0A1W7CYA6"/>
<dbReference type="GO" id="GO:0003824">
    <property type="term" value="F:catalytic activity"/>
    <property type="evidence" value="ECO:0007669"/>
    <property type="project" value="UniProtKB-ARBA"/>
</dbReference>
<dbReference type="OrthoDB" id="9814966at2"/>
<accession>A0A1W7CYA6</accession>
<name>A0A1W7CYA6_9ACTN</name>
<gene>
    <name evidence="2" type="ORF">CAG99_13790</name>
</gene>
<dbReference type="InterPro" id="IPR029058">
    <property type="entry name" value="AB_hydrolase_fold"/>
</dbReference>
<sequence length="265" mass="28975">MAKPIIVLVHGAFCNSSCWDKVIPPLKKQGHQVVAFANPLRGLGYDDEHLMSLLKVLENEKDSDGRTGKDKGVVLVGHSYGCAVITNAVPGGNKSVGAMVYVAGAAPKAGDPLVHLKDKLAQQARALLDPPNEEMDPKDLVAREFRQVEMSGCEFYLRQDRFAEVLNGDEASTEESSVMASNQRPLSTAPLRQNSKIEGWKGRKTWFIIPKKDQVFPHEEQCASAAYASTKERTTVFENAQHMLILKHAGDVAAIIEKAAGQIQK</sequence>
<dbReference type="SUPFAM" id="SSF53474">
    <property type="entry name" value="alpha/beta-Hydrolases"/>
    <property type="match status" value="1"/>
</dbReference>
<dbReference type="EMBL" id="CP021121">
    <property type="protein sequence ID" value="ARQ69794.1"/>
    <property type="molecule type" value="Genomic_DNA"/>
</dbReference>
<organism evidence="2 3">
    <name type="scientific">Streptomyces marincola</name>
    <dbReference type="NCBI Taxonomy" id="2878388"/>
    <lineage>
        <taxon>Bacteria</taxon>
        <taxon>Bacillati</taxon>
        <taxon>Actinomycetota</taxon>
        <taxon>Actinomycetes</taxon>
        <taxon>Kitasatosporales</taxon>
        <taxon>Streptomycetaceae</taxon>
        <taxon>Streptomyces</taxon>
    </lineage>
</organism>
<evidence type="ECO:0000313" key="2">
    <source>
        <dbReference type="EMBL" id="ARQ69794.1"/>
    </source>
</evidence>
<proteinExistence type="predicted"/>
<feature type="domain" description="AB hydrolase-1" evidence="1">
    <location>
        <begin position="6"/>
        <end position="254"/>
    </location>
</feature>
<dbReference type="RefSeq" id="WP_086159661.1">
    <property type="nucleotide sequence ID" value="NZ_CP021121.1"/>
</dbReference>
<dbReference type="InterPro" id="IPR000073">
    <property type="entry name" value="AB_hydrolase_1"/>
</dbReference>